<dbReference type="WBParaSite" id="ALUE_0002323501-mRNA-1">
    <property type="protein sequence ID" value="ALUE_0002323501-mRNA-1"/>
    <property type="gene ID" value="ALUE_0002323501"/>
</dbReference>
<dbReference type="InterPro" id="IPR011013">
    <property type="entry name" value="Gal_mutarotase_sf_dom"/>
</dbReference>
<dbReference type="AlphaFoldDB" id="A0A0M3IWV7"/>
<name>A0A0M3IWV7_ASCLU</name>
<reference evidence="2" key="1">
    <citation type="submission" date="2017-02" db="UniProtKB">
        <authorList>
            <consortium name="WormBaseParasite"/>
        </authorList>
    </citation>
    <scope>IDENTIFICATION</scope>
</reference>
<accession>A0A0M3IWV7</accession>
<organism evidence="1 2">
    <name type="scientific">Ascaris lumbricoides</name>
    <name type="common">Giant roundworm</name>
    <dbReference type="NCBI Taxonomy" id="6252"/>
    <lineage>
        <taxon>Eukaryota</taxon>
        <taxon>Metazoa</taxon>
        <taxon>Ecdysozoa</taxon>
        <taxon>Nematoda</taxon>
        <taxon>Chromadorea</taxon>
        <taxon>Rhabditida</taxon>
        <taxon>Spirurina</taxon>
        <taxon>Ascaridomorpha</taxon>
        <taxon>Ascaridoidea</taxon>
        <taxon>Ascarididae</taxon>
        <taxon>Ascaris</taxon>
    </lineage>
</organism>
<evidence type="ECO:0000313" key="2">
    <source>
        <dbReference type="WBParaSite" id="ALUE_0002323501-mRNA-1"/>
    </source>
</evidence>
<evidence type="ECO:0000313" key="1">
    <source>
        <dbReference type="Proteomes" id="UP000036681"/>
    </source>
</evidence>
<dbReference type="PANTHER" id="PTHR22762">
    <property type="entry name" value="ALPHA-GLUCOSIDASE"/>
    <property type="match status" value="1"/>
</dbReference>
<dbReference type="GO" id="GO:0030246">
    <property type="term" value="F:carbohydrate binding"/>
    <property type="evidence" value="ECO:0007669"/>
    <property type="project" value="InterPro"/>
</dbReference>
<proteinExistence type="predicted"/>
<dbReference type="GO" id="GO:0004558">
    <property type="term" value="F:alpha-1,4-glucosidase activity"/>
    <property type="evidence" value="ECO:0007669"/>
    <property type="project" value="TreeGrafter"/>
</dbReference>
<dbReference type="Gene3D" id="2.60.40.1760">
    <property type="entry name" value="glycosyl hydrolase (family 31)"/>
    <property type="match status" value="2"/>
</dbReference>
<dbReference type="GO" id="GO:0005975">
    <property type="term" value="P:carbohydrate metabolic process"/>
    <property type="evidence" value="ECO:0007669"/>
    <property type="project" value="InterPro"/>
</dbReference>
<sequence>MLARDETPPILMEASDFGRKNLYGVYPFYMALELDGKAHGVLFLNSNPQKIYEIFTGGLMFADQFIQIAAYISSSNVYGIGENAQMQLRHRLDSYLTWAMLARDETPPILMEASDFGRKNLYGVYPFYMALELDGKAHGVLFLNSNPQEITTGPAPHIIYRTIGGILDIYFFPGPRPEDVIRQYLAFVGTPAVPPYWALGFQVNMFRWLLT</sequence>
<dbReference type="Proteomes" id="UP000036681">
    <property type="component" value="Unplaced"/>
</dbReference>
<dbReference type="CDD" id="cd14752">
    <property type="entry name" value="GH31_N"/>
    <property type="match status" value="1"/>
</dbReference>
<protein>
    <submittedName>
        <fullName evidence="2">Gal_mutarotas_2 domain-containing protein</fullName>
    </submittedName>
</protein>
<dbReference type="SUPFAM" id="SSF74650">
    <property type="entry name" value="Galactose mutarotase-like"/>
    <property type="match status" value="1"/>
</dbReference>
<keyword evidence="1" id="KW-1185">Reference proteome</keyword>
<dbReference type="PANTHER" id="PTHR22762:SF133">
    <property type="entry name" value="P-TYPE DOMAIN-CONTAINING PROTEIN"/>
    <property type="match status" value="1"/>
</dbReference>